<dbReference type="InterPro" id="IPR010131">
    <property type="entry name" value="MdtP/NodT-like"/>
</dbReference>
<evidence type="ECO:0000313" key="2">
    <source>
        <dbReference type="EMBL" id="MZI94169.1"/>
    </source>
</evidence>
<accession>A0A7X4LLL3</accession>
<dbReference type="AlphaFoldDB" id="A0A7X4LLL3"/>
<reference evidence="2 3" key="1">
    <citation type="submission" date="2019-10" db="EMBL/GenBank/DDBJ databases">
        <title>Vibrio sp. nov. isolated from a shrimp pond.</title>
        <authorList>
            <person name="Gomez-Gil B."/>
            <person name="Enciso-Ibarra J."/>
            <person name="Enciso-Ibarra K."/>
            <person name="Bolan-Mejia C."/>
        </authorList>
    </citation>
    <scope>NUCLEOTIDE SEQUENCE [LARGE SCALE GENOMIC DNA]</scope>
    <source>
        <strain evidence="2 3">CAIM 722</strain>
    </source>
</reference>
<proteinExistence type="predicted"/>
<dbReference type="SUPFAM" id="SSF56954">
    <property type="entry name" value="Outer membrane efflux proteins (OEP)"/>
    <property type="match status" value="1"/>
</dbReference>
<dbReference type="PANTHER" id="PTHR30203">
    <property type="entry name" value="OUTER MEMBRANE CATION EFFLUX PROTEIN"/>
    <property type="match status" value="1"/>
</dbReference>
<evidence type="ECO:0000313" key="3">
    <source>
        <dbReference type="Proteomes" id="UP000462621"/>
    </source>
</evidence>
<keyword evidence="3" id="KW-1185">Reference proteome</keyword>
<feature type="chain" id="PRO_5031357355" evidence="1">
    <location>
        <begin position="32"/>
        <end position="463"/>
    </location>
</feature>
<name>A0A7X4LLL3_9VIBR</name>
<comment type="caution">
    <text evidence="2">The sequence shown here is derived from an EMBL/GenBank/DDBJ whole genome shotgun (WGS) entry which is preliminary data.</text>
</comment>
<dbReference type="PANTHER" id="PTHR30203:SF24">
    <property type="entry name" value="BLR4935 PROTEIN"/>
    <property type="match status" value="1"/>
</dbReference>
<dbReference type="Proteomes" id="UP000462621">
    <property type="component" value="Unassembled WGS sequence"/>
</dbReference>
<keyword evidence="1" id="KW-0732">Signal</keyword>
<dbReference type="EMBL" id="WEKT01000024">
    <property type="protein sequence ID" value="MZI94169.1"/>
    <property type="molecule type" value="Genomic_DNA"/>
</dbReference>
<dbReference type="Gene3D" id="1.20.1600.10">
    <property type="entry name" value="Outer membrane efflux proteins (OEP)"/>
    <property type="match status" value="1"/>
</dbReference>
<sequence length="463" mass="52127">MLWIYTMRKFRRWTPIVLGVLFAMPVAYSMAAESTAASKQQAIYQSTEQLNRLINQAVSSDFKRASIEHQSQSMREQGIADATLPDPKIKFGASNVPIDSWALDDESMTSVVVGIGQQFSRGDTLNLMKQKANQQADASELSAQLRSLDIARNVCRLWLQLGYLNIALDNLNQRLSFQQQLVKNNETNYSLGKKAAQDVLSVELQVTQTQESIDANKQLRAQVVSQLSEWFGAEWMSSNDPSLASNVVQWPRLQPVFEHVKPGDNHALFMQHPLIKQAEKAIAVQETDVSLQQQRYKPQFGVEVSYGHRDGKLMDGSNAPDVASAFVTFDVPIFTDNKQDRAVNAAKYKLGSAKLERDLLLQQINAQVNQQLTTLQGLDQRITRYRDQFIPQSHSHLAAVTRAYDSSTASFKDLVSANLDHLSLELNYQKLLTEQNQTKANLAYWFDGFSPAALGDHINHYQF</sequence>
<organism evidence="2 3">
    <name type="scientific">Vibrio eleionomae</name>
    <dbReference type="NCBI Taxonomy" id="2653505"/>
    <lineage>
        <taxon>Bacteria</taxon>
        <taxon>Pseudomonadati</taxon>
        <taxon>Pseudomonadota</taxon>
        <taxon>Gammaproteobacteria</taxon>
        <taxon>Vibrionales</taxon>
        <taxon>Vibrionaceae</taxon>
        <taxon>Vibrio</taxon>
    </lineage>
</organism>
<gene>
    <name evidence="2" type="ORF">F9817_13295</name>
</gene>
<protein>
    <submittedName>
        <fullName evidence="2">Copper transporter</fullName>
    </submittedName>
</protein>
<dbReference type="GO" id="GO:0015562">
    <property type="term" value="F:efflux transmembrane transporter activity"/>
    <property type="evidence" value="ECO:0007669"/>
    <property type="project" value="InterPro"/>
</dbReference>
<feature type="signal peptide" evidence="1">
    <location>
        <begin position="1"/>
        <end position="31"/>
    </location>
</feature>
<evidence type="ECO:0000256" key="1">
    <source>
        <dbReference type="SAM" id="SignalP"/>
    </source>
</evidence>